<name>A0A6L5Y171_9FIRM</name>
<dbReference type="CDD" id="cd01106">
    <property type="entry name" value="HTH_TipAL-Mta"/>
    <property type="match status" value="1"/>
</dbReference>
<dbReference type="RefSeq" id="WP_154520277.1">
    <property type="nucleotide sequence ID" value="NZ_VUMT01000037.1"/>
</dbReference>
<dbReference type="InterPro" id="IPR029063">
    <property type="entry name" value="SAM-dependent_MTases_sf"/>
</dbReference>
<dbReference type="PROSITE" id="PS00552">
    <property type="entry name" value="HTH_MERR_1"/>
    <property type="match status" value="1"/>
</dbReference>
<dbReference type="SUPFAM" id="SSF53335">
    <property type="entry name" value="S-adenosyl-L-methionine-dependent methyltransferases"/>
    <property type="match status" value="1"/>
</dbReference>
<evidence type="ECO:0000313" key="3">
    <source>
        <dbReference type="EMBL" id="MSS64910.1"/>
    </source>
</evidence>
<dbReference type="Gene3D" id="1.10.1660.10">
    <property type="match status" value="1"/>
</dbReference>
<dbReference type="GO" id="GO:0003677">
    <property type="term" value="F:DNA binding"/>
    <property type="evidence" value="ECO:0007669"/>
    <property type="project" value="UniProtKB-KW"/>
</dbReference>
<reference evidence="3 4" key="1">
    <citation type="submission" date="2019-08" db="EMBL/GenBank/DDBJ databases">
        <title>In-depth cultivation of the pig gut microbiome towards novel bacterial diversity and tailored functional studies.</title>
        <authorList>
            <person name="Wylensek D."/>
            <person name="Hitch T.C.A."/>
            <person name="Clavel T."/>
        </authorList>
    </citation>
    <scope>NUCLEOTIDE SEQUENCE [LARGE SCALE GENOMIC DNA]</scope>
    <source>
        <strain evidence="3 4">WCA-693-APC-MOT-I</strain>
    </source>
</reference>
<dbReference type="SMART" id="SM00422">
    <property type="entry name" value="HTH_MERR"/>
    <property type="match status" value="1"/>
</dbReference>
<sequence length="402" mass="47324">MDDKKYYTSGEFAKKANITIRTIRYYDKQGILSPTFRNNSGYRFYSDEDFIKLQKILTLKYLGFSLEEIRTMTLYDSTEEIEESLELQIQLVKKRKEHLELMEKNLIQTKEMFQRRKDIKWDEILNLIHVTNMERELVEQYKTANNLNIRIELHNKYSTNLQGWFPWLYSQICFDQAETILELGCGNGALWINADWEKLSDKQICLSDISKGMIKEAKQNLEKENGNKPGFKKTNIKYKPYNAEKLTLEKSSEDIIIANHVLFYIKNLDCTIKNIADILKENGTFYCSTYGFDHLHEITELAKEFDSRITLSQVNLQEQFGIENGKTILEPYFSRVELKIYEDSLIINRAEPLVDYILSCHGNQKEILSGRYQEFCCFVEEKIKRFGAIFVTKQAGVFICRK</sequence>
<dbReference type="InterPro" id="IPR025714">
    <property type="entry name" value="Methyltranfer_dom"/>
</dbReference>
<dbReference type="InterPro" id="IPR047057">
    <property type="entry name" value="MerR_fam"/>
</dbReference>
<evidence type="ECO:0000256" key="1">
    <source>
        <dbReference type="ARBA" id="ARBA00023125"/>
    </source>
</evidence>
<dbReference type="PRINTS" id="PR00040">
    <property type="entry name" value="HTHMERR"/>
</dbReference>
<comment type="caution">
    <text evidence="3">The sequence shown here is derived from an EMBL/GenBank/DDBJ whole genome shotgun (WGS) entry which is preliminary data.</text>
</comment>
<accession>A0A6L5Y171</accession>
<dbReference type="PANTHER" id="PTHR30204">
    <property type="entry name" value="REDOX-CYCLING DRUG-SENSING TRANSCRIPTIONAL ACTIVATOR SOXR"/>
    <property type="match status" value="1"/>
</dbReference>
<evidence type="ECO:0000313" key="4">
    <source>
        <dbReference type="Proteomes" id="UP000482209"/>
    </source>
</evidence>
<dbReference type="GO" id="GO:0003700">
    <property type="term" value="F:DNA-binding transcription factor activity"/>
    <property type="evidence" value="ECO:0007669"/>
    <property type="project" value="InterPro"/>
</dbReference>
<protein>
    <submittedName>
        <fullName evidence="3">MerR family transcriptional regulator</fullName>
    </submittedName>
</protein>
<dbReference type="CDD" id="cd02440">
    <property type="entry name" value="AdoMet_MTases"/>
    <property type="match status" value="1"/>
</dbReference>
<dbReference type="EMBL" id="VUMT01000037">
    <property type="protein sequence ID" value="MSS64910.1"/>
    <property type="molecule type" value="Genomic_DNA"/>
</dbReference>
<organism evidence="3 4">
    <name type="scientific">Velocimicrobium porci</name>
    <dbReference type="NCBI Taxonomy" id="2606634"/>
    <lineage>
        <taxon>Bacteria</taxon>
        <taxon>Bacillati</taxon>
        <taxon>Bacillota</taxon>
        <taxon>Clostridia</taxon>
        <taxon>Lachnospirales</taxon>
        <taxon>Lachnospiraceae</taxon>
        <taxon>Velocimicrobium</taxon>
    </lineage>
</organism>
<dbReference type="Proteomes" id="UP000482209">
    <property type="component" value="Unassembled WGS sequence"/>
</dbReference>
<gene>
    <name evidence="3" type="ORF">FYJ58_13705</name>
</gene>
<proteinExistence type="predicted"/>
<dbReference type="InterPro" id="IPR000551">
    <property type="entry name" value="MerR-type_HTH_dom"/>
</dbReference>
<dbReference type="PROSITE" id="PS50937">
    <property type="entry name" value="HTH_MERR_2"/>
    <property type="match status" value="1"/>
</dbReference>
<dbReference type="Pfam" id="PF13411">
    <property type="entry name" value="MerR_1"/>
    <property type="match status" value="1"/>
</dbReference>
<keyword evidence="4" id="KW-1185">Reference proteome</keyword>
<keyword evidence="1" id="KW-0238">DNA-binding</keyword>
<feature type="domain" description="HTH merR-type" evidence="2">
    <location>
        <begin position="6"/>
        <end position="75"/>
    </location>
</feature>
<dbReference type="Pfam" id="PF13847">
    <property type="entry name" value="Methyltransf_31"/>
    <property type="match status" value="1"/>
</dbReference>
<evidence type="ECO:0000259" key="2">
    <source>
        <dbReference type="PROSITE" id="PS50937"/>
    </source>
</evidence>
<dbReference type="AlphaFoldDB" id="A0A6L5Y171"/>
<dbReference type="PANTHER" id="PTHR30204:SF96">
    <property type="entry name" value="CHROMOSOME-ANCHORING PROTEIN RACA"/>
    <property type="match status" value="1"/>
</dbReference>
<dbReference type="Gene3D" id="3.40.50.150">
    <property type="entry name" value="Vaccinia Virus protein VP39"/>
    <property type="match status" value="1"/>
</dbReference>
<dbReference type="InterPro" id="IPR009061">
    <property type="entry name" value="DNA-bd_dom_put_sf"/>
</dbReference>
<dbReference type="SUPFAM" id="SSF46955">
    <property type="entry name" value="Putative DNA-binding domain"/>
    <property type="match status" value="1"/>
</dbReference>